<feature type="transmembrane region" description="Helical" evidence="1">
    <location>
        <begin position="45"/>
        <end position="69"/>
    </location>
</feature>
<feature type="transmembrane region" description="Helical" evidence="1">
    <location>
        <begin position="225"/>
        <end position="246"/>
    </location>
</feature>
<sequence>MTIQDSLLIVGAAFTGSLAHCTGMCGGIVLSLNMKERIDSKLKQILANLLYFFGRLCGYCFVGIAFTLLGMNFSRNHVLNGIIFIVLGVLLFISATIFTFFPKGFKVFTQASKPDSKIHSRYKFSLIRLCVQAIESLQALLTFFYKKTFGIAFRSEKFIRFFVIGILNGLLPCGLVYMFALQAAQTMSVMKAMFVMLLFGLGTFLPLFLMGILSLGLLSSRMRSFFLRLCFVIMVYFSGQSIYHGYMQITANASDSSHLHHHHH</sequence>
<feature type="domain" description="Urease accessory protein UreH-like transmembrane" evidence="2">
    <location>
        <begin position="12"/>
        <end position="238"/>
    </location>
</feature>
<keyword evidence="4" id="KW-1185">Reference proteome</keyword>
<reference evidence="3 4" key="1">
    <citation type="submission" date="2018-04" db="EMBL/GenBank/DDBJ databases">
        <title>Novel Campyloabacter and Helicobacter Species and Strains.</title>
        <authorList>
            <person name="Mannion A.J."/>
            <person name="Shen Z."/>
            <person name="Fox J.G."/>
        </authorList>
    </citation>
    <scope>NUCLEOTIDE SEQUENCE [LARGE SCALE GENOMIC DNA]</scope>
    <source>
        <strain evidence="3 4">MIT 97-5075</strain>
    </source>
</reference>
<dbReference type="InterPro" id="IPR039447">
    <property type="entry name" value="UreH-like_TM_dom"/>
</dbReference>
<keyword evidence="1" id="KW-0472">Membrane</keyword>
<dbReference type="PANTHER" id="PTHR42208">
    <property type="entry name" value="HEAVY METAL TRANSPORTER-RELATED"/>
    <property type="match status" value="1"/>
</dbReference>
<dbReference type="EMBL" id="NXLW01000017">
    <property type="protein sequence ID" value="RDU70709.1"/>
    <property type="molecule type" value="Genomic_DNA"/>
</dbReference>
<dbReference type="OrthoDB" id="9798690at2"/>
<proteinExistence type="predicted"/>
<dbReference type="PANTHER" id="PTHR42208:SF1">
    <property type="entry name" value="HEAVY METAL TRANSPORTER"/>
    <property type="match status" value="1"/>
</dbReference>
<dbReference type="RefSeq" id="WP_104762263.1">
    <property type="nucleotide sequence ID" value="NZ_FZPM01000003.1"/>
</dbReference>
<feature type="transmembrane region" description="Helical" evidence="1">
    <location>
        <begin position="81"/>
        <end position="102"/>
    </location>
</feature>
<dbReference type="Pfam" id="PF13386">
    <property type="entry name" value="DsbD_2"/>
    <property type="match status" value="1"/>
</dbReference>
<accession>A0A3D8IZM0</accession>
<protein>
    <recommendedName>
        <fullName evidence="2">Urease accessory protein UreH-like transmembrane domain-containing protein</fullName>
    </recommendedName>
</protein>
<dbReference type="Proteomes" id="UP000256424">
    <property type="component" value="Unassembled WGS sequence"/>
</dbReference>
<evidence type="ECO:0000259" key="2">
    <source>
        <dbReference type="Pfam" id="PF13386"/>
    </source>
</evidence>
<comment type="caution">
    <text evidence="3">The sequence shown here is derived from an EMBL/GenBank/DDBJ whole genome shotgun (WGS) entry which is preliminary data.</text>
</comment>
<evidence type="ECO:0000313" key="3">
    <source>
        <dbReference type="EMBL" id="RDU70709.1"/>
    </source>
</evidence>
<keyword evidence="1" id="KW-1133">Transmembrane helix</keyword>
<organism evidence="3 4">
    <name type="scientific">Helicobacter aurati</name>
    <dbReference type="NCBI Taxonomy" id="137778"/>
    <lineage>
        <taxon>Bacteria</taxon>
        <taxon>Pseudomonadati</taxon>
        <taxon>Campylobacterota</taxon>
        <taxon>Epsilonproteobacteria</taxon>
        <taxon>Campylobacterales</taxon>
        <taxon>Helicobacteraceae</taxon>
        <taxon>Helicobacter</taxon>
    </lineage>
</organism>
<evidence type="ECO:0000256" key="1">
    <source>
        <dbReference type="SAM" id="Phobius"/>
    </source>
</evidence>
<evidence type="ECO:0000313" key="4">
    <source>
        <dbReference type="Proteomes" id="UP000256424"/>
    </source>
</evidence>
<name>A0A3D8IZM0_9HELI</name>
<feature type="transmembrane region" description="Helical" evidence="1">
    <location>
        <begin position="192"/>
        <end position="218"/>
    </location>
</feature>
<dbReference type="AlphaFoldDB" id="A0A3D8IZM0"/>
<gene>
    <name evidence="3" type="ORF">CQA66_07675</name>
</gene>
<feature type="transmembrane region" description="Helical" evidence="1">
    <location>
        <begin position="158"/>
        <end position="180"/>
    </location>
</feature>
<keyword evidence="1" id="KW-0812">Transmembrane</keyword>